<evidence type="ECO:0000313" key="1">
    <source>
        <dbReference type="EMBL" id="CAF1240702.1"/>
    </source>
</evidence>
<protein>
    <submittedName>
        <fullName evidence="1">Uncharacterized protein</fullName>
    </submittedName>
</protein>
<feature type="non-terminal residue" evidence="1">
    <location>
        <position position="345"/>
    </location>
</feature>
<reference evidence="1" key="1">
    <citation type="submission" date="2021-02" db="EMBL/GenBank/DDBJ databases">
        <authorList>
            <person name="Nowell W R."/>
        </authorList>
    </citation>
    <scope>NUCLEOTIDE SEQUENCE</scope>
</reference>
<dbReference type="AlphaFoldDB" id="A0A814Z932"/>
<dbReference type="Proteomes" id="UP000663829">
    <property type="component" value="Unassembled WGS sequence"/>
</dbReference>
<evidence type="ECO:0000313" key="3">
    <source>
        <dbReference type="Proteomes" id="UP000663829"/>
    </source>
</evidence>
<sequence>MKHYLNYEKASSIILYEKTEKEATYVYLSLINFIITAFIDQATPIDQRIFYAWVTVFSSRLWKAWLQYVRNPDEILDTGNKNDVNQMKTKKVNKEKFYMTNVAYQSLELNAHNLLFIAMLVVEEQIQEDALNIFILNSQTCESTFRMVRSMSGMVSMRNLCDHYSVSDSESPCTKCAKNAGITTCDGCLAKFCRRCFNDHCQDLSKELDNVVYEHDILKQELEMPNENNSHYLLKQIDEWKKDSIDKINQLAHECRTDVLKLLEKNKDQLTDSFRKISNRVRKGRDDEDYDERDLSKWMTELKELKDELIKPSNFRIEEDKQRSPWIQKIRVCEDFHDRAKLEDS</sequence>
<name>A0A814Z932_9BILA</name>
<accession>A0A814Z932</accession>
<dbReference type="Proteomes" id="UP000681722">
    <property type="component" value="Unassembled WGS sequence"/>
</dbReference>
<comment type="caution">
    <text evidence="1">The sequence shown here is derived from an EMBL/GenBank/DDBJ whole genome shotgun (WGS) entry which is preliminary data.</text>
</comment>
<evidence type="ECO:0000313" key="2">
    <source>
        <dbReference type="EMBL" id="CAF4003351.1"/>
    </source>
</evidence>
<proteinExistence type="predicted"/>
<organism evidence="1 3">
    <name type="scientific">Didymodactylos carnosus</name>
    <dbReference type="NCBI Taxonomy" id="1234261"/>
    <lineage>
        <taxon>Eukaryota</taxon>
        <taxon>Metazoa</taxon>
        <taxon>Spiralia</taxon>
        <taxon>Gnathifera</taxon>
        <taxon>Rotifera</taxon>
        <taxon>Eurotatoria</taxon>
        <taxon>Bdelloidea</taxon>
        <taxon>Philodinida</taxon>
        <taxon>Philodinidae</taxon>
        <taxon>Didymodactylos</taxon>
    </lineage>
</organism>
<gene>
    <name evidence="1" type="ORF">GPM918_LOCUS25643</name>
    <name evidence="2" type="ORF">SRO942_LOCUS25657</name>
</gene>
<keyword evidence="3" id="KW-1185">Reference proteome</keyword>
<feature type="non-terminal residue" evidence="1">
    <location>
        <position position="1"/>
    </location>
</feature>
<dbReference type="EMBL" id="CAJOBC010010352">
    <property type="protein sequence ID" value="CAF4003351.1"/>
    <property type="molecule type" value="Genomic_DNA"/>
</dbReference>
<dbReference type="EMBL" id="CAJNOQ010010028">
    <property type="protein sequence ID" value="CAF1240702.1"/>
    <property type="molecule type" value="Genomic_DNA"/>
</dbReference>